<reference evidence="1" key="1">
    <citation type="submission" date="2022-04" db="EMBL/GenBank/DDBJ databases">
        <title>Jade perch genome.</title>
        <authorList>
            <person name="Chao B."/>
        </authorList>
    </citation>
    <scope>NUCLEOTIDE SEQUENCE</scope>
    <source>
        <strain evidence="1">CB-2022</strain>
    </source>
</reference>
<dbReference type="EMBL" id="CM041540">
    <property type="protein sequence ID" value="KAI3367074.1"/>
    <property type="molecule type" value="Genomic_DNA"/>
</dbReference>
<keyword evidence="2" id="KW-1185">Reference proteome</keyword>
<evidence type="ECO:0000313" key="1">
    <source>
        <dbReference type="EMBL" id="KAI3367074.1"/>
    </source>
</evidence>
<organism evidence="1 2">
    <name type="scientific">Scortum barcoo</name>
    <name type="common">barcoo grunter</name>
    <dbReference type="NCBI Taxonomy" id="214431"/>
    <lineage>
        <taxon>Eukaryota</taxon>
        <taxon>Metazoa</taxon>
        <taxon>Chordata</taxon>
        <taxon>Craniata</taxon>
        <taxon>Vertebrata</taxon>
        <taxon>Euteleostomi</taxon>
        <taxon>Actinopterygii</taxon>
        <taxon>Neopterygii</taxon>
        <taxon>Teleostei</taxon>
        <taxon>Neoteleostei</taxon>
        <taxon>Acanthomorphata</taxon>
        <taxon>Eupercaria</taxon>
        <taxon>Centrarchiformes</taxon>
        <taxon>Terapontoidei</taxon>
        <taxon>Terapontidae</taxon>
        <taxon>Scortum</taxon>
    </lineage>
</organism>
<sequence>MLARKSIIPEEFGLPGLASRMPRKPVFRDRVNKARFIAKNGSCNLAHKNIREQGRFLQDVFTTLVDLKWRFTLVIFTTTFVSSWLLFAMSWWLVAFAHGDLDPDLRNGTYCVTDVKSFTSAFLFSIEVQVTIGFGGRMITEQCPAAITVLIMQNIIGLIINAIMLGCIFMKTAQSNRRAETLIFSRHAVIAVRNNRLCFMIRIGDLRKSMIIGATVRLQVVRKTTTPEGEVIPIHQIDVQTESAVTSNSLFLLAPLIICHVIDKNSPLYDLSAMELQCSDLEVIVILEGVVETTGITTQARTSYVSEEIQWGHRFVPIVTEEEGVYSVDYSKFGNTVKVATPRCSARELDEKPSILIQTLQKSELSHQNSLRKRNSMLRRNNSMRKGAGAGSSGNLLAGTTRLSPGGGNMAGRFVCRAVGVFQLSRTVSPRTGARFYSQTDPEQLTVRQQHDGIRRIILNNPKKRNALSLSMLESLRENILTDIDSDGLRVIIISAKGPVFSSGHDLKELTSAQGREYHTKVFHTCAEVMTLIQDIPVPVIAMVNGVATAAGCQLVASQLIKNVAMEMLFTGTPISAHDALLHGLVSKVVPEERLEEETLAIAQRVCQASRPVVALGKATFQRQMTQGRDAAYATASKMMVDNLALTDGQEGIRAFIEKRKPVWSHKTEKAHD</sequence>
<protein>
    <submittedName>
        <fullName evidence="1">Uncharacterized protein</fullName>
    </submittedName>
</protein>
<gene>
    <name evidence="1" type="ORF">L3Q82_009274</name>
</gene>
<proteinExistence type="predicted"/>
<dbReference type="Proteomes" id="UP000831701">
    <property type="component" value="Chromosome 10"/>
</dbReference>
<name>A0ACB8WHK8_9TELE</name>
<comment type="caution">
    <text evidence="1">The sequence shown here is derived from an EMBL/GenBank/DDBJ whole genome shotgun (WGS) entry which is preliminary data.</text>
</comment>
<evidence type="ECO:0000313" key="2">
    <source>
        <dbReference type="Proteomes" id="UP000831701"/>
    </source>
</evidence>
<accession>A0ACB8WHK8</accession>